<proteinExistence type="predicted"/>
<name>A0ABX1DIL1_9FLAO</name>
<protein>
    <submittedName>
        <fullName evidence="1">Oxidoreductase</fullName>
    </submittedName>
</protein>
<comment type="caution">
    <text evidence="1">The sequence shown here is derived from an EMBL/GenBank/DDBJ whole genome shotgun (WGS) entry which is preliminary data.</text>
</comment>
<evidence type="ECO:0000313" key="2">
    <source>
        <dbReference type="Proteomes" id="UP000760545"/>
    </source>
</evidence>
<evidence type="ECO:0000313" key="1">
    <source>
        <dbReference type="EMBL" id="NJX17181.1"/>
    </source>
</evidence>
<dbReference type="Proteomes" id="UP000760545">
    <property type="component" value="Unassembled WGS sequence"/>
</dbReference>
<feature type="non-terminal residue" evidence="1">
    <location>
        <position position="1"/>
    </location>
</feature>
<gene>
    <name evidence="1" type="ORF">HC176_17040</name>
</gene>
<accession>A0ABX1DIL1</accession>
<keyword evidence="2" id="KW-1185">Reference proteome</keyword>
<dbReference type="EMBL" id="JAAVJS010000344">
    <property type="protein sequence ID" value="NJX17181.1"/>
    <property type="molecule type" value="Genomic_DNA"/>
</dbReference>
<reference evidence="1 2" key="1">
    <citation type="submission" date="2020-03" db="EMBL/GenBank/DDBJ databases">
        <title>Tamlana sp. nov, isolated from XXX.</title>
        <authorList>
            <person name="Cao W.R."/>
        </authorList>
    </citation>
    <scope>NUCLEOTIDE SEQUENCE [LARGE SCALE GENOMIC DNA]</scope>
    <source>
        <strain evidence="1 2">HST1-43</strain>
    </source>
</reference>
<sequence length="57" mass="6348">GQAEEMVAVGFSGISYTKNGGKSWKELSKEGFYTIRFLNDTVAYAAGKNRLARLIFR</sequence>
<organism evidence="1 2">
    <name type="scientific">Tamlana crocina</name>
    <dbReference type="NCBI Taxonomy" id="393006"/>
    <lineage>
        <taxon>Bacteria</taxon>
        <taxon>Pseudomonadati</taxon>
        <taxon>Bacteroidota</taxon>
        <taxon>Flavobacteriia</taxon>
        <taxon>Flavobacteriales</taxon>
        <taxon>Flavobacteriaceae</taxon>
        <taxon>Tamlana</taxon>
    </lineage>
</organism>